<evidence type="ECO:0000256" key="1">
    <source>
        <dbReference type="ARBA" id="ARBA00022723"/>
    </source>
</evidence>
<evidence type="ECO:0000256" key="4">
    <source>
        <dbReference type="ARBA" id="ARBA00022833"/>
    </source>
</evidence>
<evidence type="ECO:0000313" key="7">
    <source>
        <dbReference type="EMBL" id="KAJ7741726.1"/>
    </source>
</evidence>
<comment type="caution">
    <text evidence="7">The sequence shown here is derived from an EMBL/GenBank/DDBJ whole genome shotgun (WGS) entry which is preliminary data.</text>
</comment>
<feature type="domain" description="MYND-type" evidence="6">
    <location>
        <begin position="185"/>
        <end position="225"/>
    </location>
</feature>
<protein>
    <recommendedName>
        <fullName evidence="6">MYND-type domain-containing protein</fullName>
    </recommendedName>
</protein>
<dbReference type="InterPro" id="IPR019734">
    <property type="entry name" value="TPR_rpt"/>
</dbReference>
<evidence type="ECO:0000313" key="8">
    <source>
        <dbReference type="Proteomes" id="UP001215598"/>
    </source>
</evidence>
<dbReference type="PANTHER" id="PTHR46423:SF1">
    <property type="entry name" value="RNA POLYMERASE II-ASSOCIATED PROTEIN 3"/>
    <property type="match status" value="1"/>
</dbReference>
<dbReference type="InterPro" id="IPR002893">
    <property type="entry name" value="Znf_MYND"/>
</dbReference>
<keyword evidence="1" id="KW-0479">Metal-binding</keyword>
<dbReference type="SMART" id="SM00028">
    <property type="entry name" value="TPR"/>
    <property type="match status" value="3"/>
</dbReference>
<dbReference type="AlphaFoldDB" id="A0AAD7IF91"/>
<organism evidence="7 8">
    <name type="scientific">Mycena metata</name>
    <dbReference type="NCBI Taxonomy" id="1033252"/>
    <lineage>
        <taxon>Eukaryota</taxon>
        <taxon>Fungi</taxon>
        <taxon>Dikarya</taxon>
        <taxon>Basidiomycota</taxon>
        <taxon>Agaricomycotina</taxon>
        <taxon>Agaricomycetes</taxon>
        <taxon>Agaricomycetidae</taxon>
        <taxon>Agaricales</taxon>
        <taxon>Marasmiineae</taxon>
        <taxon>Mycenaceae</taxon>
        <taxon>Mycena</taxon>
    </lineage>
</organism>
<reference evidence="7" key="1">
    <citation type="submission" date="2023-03" db="EMBL/GenBank/DDBJ databases">
        <title>Massive genome expansion in bonnet fungi (Mycena s.s.) driven by repeated elements and novel gene families across ecological guilds.</title>
        <authorList>
            <consortium name="Lawrence Berkeley National Laboratory"/>
            <person name="Harder C.B."/>
            <person name="Miyauchi S."/>
            <person name="Viragh M."/>
            <person name="Kuo A."/>
            <person name="Thoen E."/>
            <person name="Andreopoulos B."/>
            <person name="Lu D."/>
            <person name="Skrede I."/>
            <person name="Drula E."/>
            <person name="Henrissat B."/>
            <person name="Morin E."/>
            <person name="Kohler A."/>
            <person name="Barry K."/>
            <person name="LaButti K."/>
            <person name="Morin E."/>
            <person name="Salamov A."/>
            <person name="Lipzen A."/>
            <person name="Mereny Z."/>
            <person name="Hegedus B."/>
            <person name="Baldrian P."/>
            <person name="Stursova M."/>
            <person name="Weitz H."/>
            <person name="Taylor A."/>
            <person name="Grigoriev I.V."/>
            <person name="Nagy L.G."/>
            <person name="Martin F."/>
            <person name="Kauserud H."/>
        </authorList>
    </citation>
    <scope>NUCLEOTIDE SEQUENCE</scope>
    <source>
        <strain evidence="7">CBHHK182m</strain>
    </source>
</reference>
<dbReference type="Gene3D" id="1.25.40.10">
    <property type="entry name" value="Tetratricopeptide repeat domain"/>
    <property type="match status" value="1"/>
</dbReference>
<evidence type="ECO:0000259" key="6">
    <source>
        <dbReference type="PROSITE" id="PS50865"/>
    </source>
</evidence>
<evidence type="ECO:0000256" key="2">
    <source>
        <dbReference type="ARBA" id="ARBA00022771"/>
    </source>
</evidence>
<name>A0AAD7IF91_9AGAR</name>
<dbReference type="Gene3D" id="6.10.140.2220">
    <property type="match status" value="1"/>
</dbReference>
<dbReference type="SUPFAM" id="SSF144232">
    <property type="entry name" value="HIT/MYND zinc finger-like"/>
    <property type="match status" value="1"/>
</dbReference>
<dbReference type="EMBL" id="JARKIB010000098">
    <property type="protein sequence ID" value="KAJ7741726.1"/>
    <property type="molecule type" value="Genomic_DNA"/>
</dbReference>
<dbReference type="PROSITE" id="PS50865">
    <property type="entry name" value="ZF_MYND_2"/>
    <property type="match status" value="1"/>
</dbReference>
<evidence type="ECO:0000256" key="5">
    <source>
        <dbReference type="PROSITE-ProRule" id="PRU00134"/>
    </source>
</evidence>
<dbReference type="InterPro" id="IPR011990">
    <property type="entry name" value="TPR-like_helical_dom_sf"/>
</dbReference>
<keyword evidence="4" id="KW-0862">Zinc</keyword>
<keyword evidence="8" id="KW-1185">Reference proteome</keyword>
<keyword evidence="2 5" id="KW-0863">Zinc-finger</keyword>
<dbReference type="GO" id="GO:0101031">
    <property type="term" value="C:protein folding chaperone complex"/>
    <property type="evidence" value="ECO:0007669"/>
    <property type="project" value="TreeGrafter"/>
</dbReference>
<dbReference type="GO" id="GO:0008270">
    <property type="term" value="F:zinc ion binding"/>
    <property type="evidence" value="ECO:0007669"/>
    <property type="project" value="UniProtKB-KW"/>
</dbReference>
<sequence length="411" mass="45418">MTSESATSPVTQINEQAKESFKKGDYSEAAKLYKLAIAADTSRSSVYFCNLSGAYLKLKRFKDAESAAHTALIREPKSIKARYRRAVARREQGHNLEALVDLSSLLAVSPGNAQALAVFQEISDELLLAGGTRRLCFHQIIDADYPPTSAPPVVVTISLPMPIALPPSIEGPGSGFISSGHLCICQTCKSVKRRQKMRQCAACGNAMYCDKVCQRANWPEHKNKCTRSVDNHRTLQLARKLLDCEYFADLFTIYCVRSAGYAEGTFPAHPPARVLSIIVDMVPISTSSSSQGKRLRVKHLTAVPLAVLGEELVLSYNTMFAQMRATYPDMPLVCLCITAHSVHGQGEDPRFDMDMDAVTPQLASPDFRGLMRSVSCNSNRLVTPDLDLLYSLIEEELARDDHNYYGMRDLE</sequence>
<evidence type="ECO:0000256" key="3">
    <source>
        <dbReference type="ARBA" id="ARBA00022803"/>
    </source>
</evidence>
<dbReference type="Pfam" id="PF01753">
    <property type="entry name" value="zf-MYND"/>
    <property type="match status" value="1"/>
</dbReference>
<accession>A0AAD7IF91</accession>
<dbReference type="PANTHER" id="PTHR46423">
    <property type="entry name" value="RNA POLYMERASE II-ASSOCIATED PROTEIN 3"/>
    <property type="match status" value="1"/>
</dbReference>
<dbReference type="Proteomes" id="UP001215598">
    <property type="component" value="Unassembled WGS sequence"/>
</dbReference>
<keyword evidence="3" id="KW-0802">TPR repeat</keyword>
<proteinExistence type="predicted"/>
<gene>
    <name evidence="7" type="ORF">B0H16DRAFT_1564977</name>
</gene>
<dbReference type="SUPFAM" id="SSF48452">
    <property type="entry name" value="TPR-like"/>
    <property type="match status" value="1"/>
</dbReference>
<dbReference type="InterPro" id="IPR051966">
    <property type="entry name" value="RPAP3"/>
</dbReference>